<dbReference type="GO" id="GO:0003676">
    <property type="term" value="F:nucleic acid binding"/>
    <property type="evidence" value="ECO:0007669"/>
    <property type="project" value="InterPro"/>
</dbReference>
<dbReference type="NCBIfam" id="NF009150">
    <property type="entry name" value="PRK12497.1-3"/>
    <property type="match status" value="1"/>
</dbReference>
<dbReference type="STRING" id="706434.HMPREF9429_00680"/>
<protein>
    <recommendedName>
        <fullName evidence="2">UPF0102 protein HMPREF9429_00680</fullName>
    </recommendedName>
</protein>
<evidence type="ECO:0000256" key="1">
    <source>
        <dbReference type="ARBA" id="ARBA00006738"/>
    </source>
</evidence>
<reference evidence="3 4" key="1">
    <citation type="submission" date="2010-08" db="EMBL/GenBank/DDBJ databases">
        <authorList>
            <person name="Weinstock G."/>
            <person name="Sodergren E."/>
            <person name="Clifton S."/>
            <person name="Fulton L."/>
            <person name="Fulton B."/>
            <person name="Courtney L."/>
            <person name="Fronick C."/>
            <person name="Harrison M."/>
            <person name="Strong C."/>
            <person name="Farmer C."/>
            <person name="Delahaunty K."/>
            <person name="Markovic C."/>
            <person name="Hall O."/>
            <person name="Minx P."/>
            <person name="Tomlinson C."/>
            <person name="Mitreva M."/>
            <person name="Hou S."/>
            <person name="Chen J."/>
            <person name="Wollam A."/>
            <person name="Pepin K.H."/>
            <person name="Johnson M."/>
            <person name="Bhonagiri V."/>
            <person name="Zhang X."/>
            <person name="Suruliraj S."/>
            <person name="Warren W."/>
            <person name="Chinwalla A."/>
            <person name="Mardis E.R."/>
            <person name="Wilson R.K."/>
        </authorList>
    </citation>
    <scope>NUCLEOTIDE SEQUENCE [LARGE SCALE GENOMIC DNA]</scope>
    <source>
        <strain evidence="3 4">F0359</strain>
    </source>
</reference>
<keyword evidence="4" id="KW-1185">Reference proteome</keyword>
<name>E2ZB54_9FIRM</name>
<organism evidence="3 4">
    <name type="scientific">Megasphaera micronuciformis F0359</name>
    <dbReference type="NCBI Taxonomy" id="706434"/>
    <lineage>
        <taxon>Bacteria</taxon>
        <taxon>Bacillati</taxon>
        <taxon>Bacillota</taxon>
        <taxon>Negativicutes</taxon>
        <taxon>Veillonellales</taxon>
        <taxon>Veillonellaceae</taxon>
        <taxon>Megasphaera</taxon>
    </lineage>
</organism>
<dbReference type="RefSeq" id="WP_006941578.1">
    <property type="nucleotide sequence ID" value="NZ_GL538191.1"/>
</dbReference>
<proteinExistence type="inferred from homology"/>
<sequence>MTDYKRFGYKGEDLAADFLRRKGYDIVAVNYTTSFGEIDIVARYKGTTVFVEVKSRRSERFGVPAEAVHYRKRRKIVKTAQCWLQQYKENDRPCRFDVIEILKTKPSYDIRHITHAFIMEC</sequence>
<evidence type="ECO:0000313" key="3">
    <source>
        <dbReference type="EMBL" id="EFQ04474.1"/>
    </source>
</evidence>
<gene>
    <name evidence="3" type="ORF">HMPREF9429_00680</name>
</gene>
<dbReference type="HOGENOM" id="CLU_115353_2_1_9"/>
<dbReference type="PANTHER" id="PTHR34039">
    <property type="entry name" value="UPF0102 PROTEIN YRAN"/>
    <property type="match status" value="1"/>
</dbReference>
<comment type="similarity">
    <text evidence="1 2">Belongs to the UPF0102 family.</text>
</comment>
<dbReference type="InterPro" id="IPR011856">
    <property type="entry name" value="tRNA_endonuc-like_dom_sf"/>
</dbReference>
<evidence type="ECO:0000256" key="2">
    <source>
        <dbReference type="HAMAP-Rule" id="MF_00048"/>
    </source>
</evidence>
<dbReference type="PANTHER" id="PTHR34039:SF1">
    <property type="entry name" value="UPF0102 PROTEIN YRAN"/>
    <property type="match status" value="1"/>
</dbReference>
<dbReference type="HAMAP" id="MF_00048">
    <property type="entry name" value="UPF0102"/>
    <property type="match status" value="1"/>
</dbReference>
<dbReference type="EMBL" id="AECS01000018">
    <property type="protein sequence ID" value="EFQ04474.1"/>
    <property type="molecule type" value="Genomic_DNA"/>
</dbReference>
<evidence type="ECO:0000313" key="4">
    <source>
        <dbReference type="Proteomes" id="UP000003195"/>
    </source>
</evidence>
<dbReference type="Pfam" id="PF02021">
    <property type="entry name" value="UPF0102"/>
    <property type="match status" value="1"/>
</dbReference>
<dbReference type="CDD" id="cd20736">
    <property type="entry name" value="PoNe_Nuclease"/>
    <property type="match status" value="1"/>
</dbReference>
<dbReference type="eggNOG" id="COG0792">
    <property type="taxonomic scope" value="Bacteria"/>
</dbReference>
<accession>E2ZB54</accession>
<dbReference type="Gene3D" id="3.40.1350.10">
    <property type="match status" value="1"/>
</dbReference>
<dbReference type="Proteomes" id="UP000003195">
    <property type="component" value="Unassembled WGS sequence"/>
</dbReference>
<dbReference type="NCBIfam" id="TIGR00252">
    <property type="entry name" value="YraN family protein"/>
    <property type="match status" value="1"/>
</dbReference>
<dbReference type="OrthoDB" id="9802516at2"/>
<dbReference type="SUPFAM" id="SSF52980">
    <property type="entry name" value="Restriction endonuclease-like"/>
    <property type="match status" value="1"/>
</dbReference>
<dbReference type="NCBIfam" id="NF009154">
    <property type="entry name" value="PRK12497.3-3"/>
    <property type="match status" value="1"/>
</dbReference>
<dbReference type="InterPro" id="IPR011335">
    <property type="entry name" value="Restrct_endonuc-II-like"/>
</dbReference>
<comment type="caution">
    <text evidence="3">The sequence shown here is derived from an EMBL/GenBank/DDBJ whole genome shotgun (WGS) entry which is preliminary data.</text>
</comment>
<dbReference type="AlphaFoldDB" id="E2ZB54"/>
<dbReference type="InterPro" id="IPR003509">
    <property type="entry name" value="UPF0102_YraN-like"/>
</dbReference>